<dbReference type="EMBL" id="MHTJ01000003">
    <property type="protein sequence ID" value="OHA58419.1"/>
    <property type="molecule type" value="Genomic_DNA"/>
</dbReference>
<feature type="transmembrane region" description="Helical" evidence="6">
    <location>
        <begin position="107"/>
        <end position="125"/>
    </location>
</feature>
<reference evidence="7 8" key="1">
    <citation type="journal article" date="2016" name="Nat. Commun.">
        <title>Thousands of microbial genomes shed light on interconnected biogeochemical processes in an aquifer system.</title>
        <authorList>
            <person name="Anantharaman K."/>
            <person name="Brown C.T."/>
            <person name="Hug L.A."/>
            <person name="Sharon I."/>
            <person name="Castelle C.J."/>
            <person name="Probst A.J."/>
            <person name="Thomas B.C."/>
            <person name="Singh A."/>
            <person name="Wilkins M.J."/>
            <person name="Karaoz U."/>
            <person name="Brodie E.L."/>
            <person name="Williams K.H."/>
            <person name="Hubbard S.S."/>
            <person name="Banfield J.F."/>
        </authorList>
    </citation>
    <scope>NUCLEOTIDE SEQUENCE [LARGE SCALE GENOMIC DNA]</scope>
</reference>
<dbReference type="InterPro" id="IPR002797">
    <property type="entry name" value="Polysacc_synth"/>
</dbReference>
<comment type="subcellular location">
    <subcellularLocation>
        <location evidence="1">Cell membrane</location>
        <topology evidence="1">Multi-pass membrane protein</topology>
    </subcellularLocation>
</comment>
<comment type="caution">
    <text evidence="7">The sequence shown here is derived from an EMBL/GenBank/DDBJ whole genome shotgun (WGS) entry which is preliminary data.</text>
</comment>
<protein>
    <recommendedName>
        <fullName evidence="9">Polysaccharide biosynthesis protein C-terminal domain-containing protein</fullName>
    </recommendedName>
</protein>
<dbReference type="PANTHER" id="PTHR30250">
    <property type="entry name" value="PST FAMILY PREDICTED COLANIC ACID TRANSPORTER"/>
    <property type="match status" value="1"/>
</dbReference>
<evidence type="ECO:0008006" key="9">
    <source>
        <dbReference type="Google" id="ProtNLM"/>
    </source>
</evidence>
<feature type="transmembrane region" description="Helical" evidence="6">
    <location>
        <begin position="33"/>
        <end position="54"/>
    </location>
</feature>
<feature type="transmembrane region" description="Helical" evidence="6">
    <location>
        <begin position="167"/>
        <end position="186"/>
    </location>
</feature>
<feature type="transmembrane region" description="Helical" evidence="6">
    <location>
        <begin position="338"/>
        <end position="359"/>
    </location>
</feature>
<dbReference type="STRING" id="1802438.A2571_01410"/>
<evidence type="ECO:0000313" key="7">
    <source>
        <dbReference type="EMBL" id="OHA58419.1"/>
    </source>
</evidence>
<keyword evidence="4 6" id="KW-1133">Transmembrane helix</keyword>
<evidence type="ECO:0000256" key="2">
    <source>
        <dbReference type="ARBA" id="ARBA00022475"/>
    </source>
</evidence>
<feature type="transmembrane region" description="Helical" evidence="6">
    <location>
        <begin position="398"/>
        <end position="416"/>
    </location>
</feature>
<feature type="transmembrane region" description="Helical" evidence="6">
    <location>
        <begin position="311"/>
        <end position="332"/>
    </location>
</feature>
<keyword evidence="5 6" id="KW-0472">Membrane</keyword>
<dbReference type="PANTHER" id="PTHR30250:SF11">
    <property type="entry name" value="O-ANTIGEN TRANSPORTER-RELATED"/>
    <property type="match status" value="1"/>
</dbReference>
<dbReference type="Proteomes" id="UP000177043">
    <property type="component" value="Unassembled WGS sequence"/>
</dbReference>
<sequence length="424" mass="48125">MLQVLQVKFYRFLRWSEQYTKTDMVYMAKGGSWLVASQVISSLCSLVLVIAFANLIPAELYGKYRYVISIIGILAVATFPGLNSVAITSVAQGHDSTFWKLLYRRTLWSFVSTLAGFFIASYYYLQGNNELALVFVVAAVATPLLSTSGMYAAFLNGKKDFQRLAQWSTIAKFGTTGALVLALFFVKSLWVLFLVYFIPELIIESIFLWYLYRHNIKGVESEFDFKKYSHFGFHLSLMEVFKIVASQIDKILVFHYLGATQLAVYAIATTAPGQIKSLFQNMTTLALPKLSAVTEEDIRVNLPQKLLRLELLILGFVALYWIVAPVLFPLFFPQYAEAVFISQIFSLSLLFFPRTFLSTAMTVHLKKTEMYWIRIVAPAIRIIVFAIALPWWGLWGAIIGSIVSGGLTAFVYQYFFRRAFRGVV</sequence>
<evidence type="ECO:0000256" key="4">
    <source>
        <dbReference type="ARBA" id="ARBA00022989"/>
    </source>
</evidence>
<evidence type="ECO:0000256" key="5">
    <source>
        <dbReference type="ARBA" id="ARBA00023136"/>
    </source>
</evidence>
<feature type="transmembrane region" description="Helical" evidence="6">
    <location>
        <begin position="66"/>
        <end position="86"/>
    </location>
</feature>
<dbReference type="AlphaFoldDB" id="A0A1G2QED0"/>
<feature type="transmembrane region" description="Helical" evidence="6">
    <location>
        <begin position="371"/>
        <end position="392"/>
    </location>
</feature>
<evidence type="ECO:0000313" key="8">
    <source>
        <dbReference type="Proteomes" id="UP000177043"/>
    </source>
</evidence>
<dbReference type="Pfam" id="PF01943">
    <property type="entry name" value="Polysacc_synt"/>
    <property type="match status" value="1"/>
</dbReference>
<evidence type="ECO:0000256" key="1">
    <source>
        <dbReference type="ARBA" id="ARBA00004651"/>
    </source>
</evidence>
<evidence type="ECO:0000256" key="6">
    <source>
        <dbReference type="SAM" id="Phobius"/>
    </source>
</evidence>
<feature type="transmembrane region" description="Helical" evidence="6">
    <location>
        <begin position="192"/>
        <end position="212"/>
    </location>
</feature>
<organism evidence="7 8">
    <name type="scientific">Candidatus Vogelbacteria bacterium RIFOXYD1_FULL_44_32</name>
    <dbReference type="NCBI Taxonomy" id="1802438"/>
    <lineage>
        <taxon>Bacteria</taxon>
        <taxon>Candidatus Vogeliibacteriota</taxon>
    </lineage>
</organism>
<keyword evidence="3 6" id="KW-0812">Transmembrane</keyword>
<evidence type="ECO:0000256" key="3">
    <source>
        <dbReference type="ARBA" id="ARBA00022692"/>
    </source>
</evidence>
<feature type="transmembrane region" description="Helical" evidence="6">
    <location>
        <begin position="131"/>
        <end position="155"/>
    </location>
</feature>
<accession>A0A1G2QED0</accession>
<keyword evidence="2" id="KW-1003">Cell membrane</keyword>
<dbReference type="GO" id="GO:0005886">
    <property type="term" value="C:plasma membrane"/>
    <property type="evidence" value="ECO:0007669"/>
    <property type="project" value="UniProtKB-SubCell"/>
</dbReference>
<gene>
    <name evidence="7" type="ORF">A2571_01410</name>
</gene>
<dbReference type="InterPro" id="IPR050833">
    <property type="entry name" value="Poly_Biosynth_Transport"/>
</dbReference>
<proteinExistence type="predicted"/>
<name>A0A1G2QED0_9BACT</name>